<keyword evidence="5" id="KW-0547">Nucleotide-binding</keyword>
<dbReference type="GO" id="GO:0019856">
    <property type="term" value="P:pyrimidine nucleobase biosynthetic process"/>
    <property type="evidence" value="ECO:0007669"/>
    <property type="project" value="TreeGrafter"/>
</dbReference>
<dbReference type="Gene3D" id="3.40.50.880">
    <property type="match status" value="1"/>
</dbReference>
<evidence type="ECO:0000256" key="9">
    <source>
        <dbReference type="ARBA" id="ARBA00047781"/>
    </source>
</evidence>
<keyword evidence="8" id="KW-0665">Pyrimidine biosynthesis</keyword>
<dbReference type="InterPro" id="IPR017926">
    <property type="entry name" value="GATASE"/>
</dbReference>
<evidence type="ECO:0000256" key="1">
    <source>
        <dbReference type="ARBA" id="ARBA00005171"/>
    </source>
</evidence>
<evidence type="ECO:0000256" key="8">
    <source>
        <dbReference type="ARBA" id="ARBA00022975"/>
    </source>
</evidence>
<evidence type="ECO:0000256" key="2">
    <source>
        <dbReference type="ARBA" id="ARBA00007533"/>
    </source>
</evidence>
<dbReference type="Pfam" id="PF00117">
    <property type="entry name" value="GATase"/>
    <property type="match status" value="1"/>
</dbReference>
<dbReference type="GO" id="GO:0005524">
    <property type="term" value="F:ATP binding"/>
    <property type="evidence" value="ECO:0007669"/>
    <property type="project" value="UniProtKB-KW"/>
</dbReference>
<dbReference type="EMBL" id="OQ871584">
    <property type="protein sequence ID" value="WMW27256.1"/>
    <property type="molecule type" value="Genomic_DNA"/>
</dbReference>
<evidence type="ECO:0000313" key="11">
    <source>
        <dbReference type="EMBL" id="WMW27256.1"/>
    </source>
</evidence>
<accession>A0AA51UNB9</accession>
<evidence type="ECO:0000256" key="3">
    <source>
        <dbReference type="ARBA" id="ARBA00012291"/>
    </source>
</evidence>
<evidence type="ECO:0000256" key="6">
    <source>
        <dbReference type="ARBA" id="ARBA00022840"/>
    </source>
</evidence>
<dbReference type="InterPro" id="IPR004468">
    <property type="entry name" value="CTP_synthase"/>
</dbReference>
<dbReference type="PROSITE" id="PS51273">
    <property type="entry name" value="GATASE_TYPE_1"/>
    <property type="match status" value="1"/>
</dbReference>
<dbReference type="GO" id="GO:0003883">
    <property type="term" value="F:CTP synthase activity"/>
    <property type="evidence" value="ECO:0007669"/>
    <property type="project" value="UniProtKB-EC"/>
</dbReference>
<dbReference type="GO" id="GO:0006241">
    <property type="term" value="P:CTP biosynthetic process"/>
    <property type="evidence" value="ECO:0007669"/>
    <property type="project" value="TreeGrafter"/>
</dbReference>
<name>A0AA51UNB9_9SPIR</name>
<comment type="pathway">
    <text evidence="1">Pyrimidine metabolism; CTP biosynthesis via de novo pathway; CTP from UDP: step 2/2.</text>
</comment>
<feature type="domain" description="Glutamine amidotransferase" evidence="10">
    <location>
        <begin position="74"/>
        <end position="206"/>
    </location>
</feature>
<dbReference type="EC" id="6.3.4.2" evidence="3"/>
<protein>
    <recommendedName>
        <fullName evidence="3">CTP synthase (glutamine hydrolyzing)</fullName>
        <ecNumber evidence="3">6.3.4.2</ecNumber>
    </recommendedName>
</protein>
<evidence type="ECO:0000256" key="7">
    <source>
        <dbReference type="ARBA" id="ARBA00022962"/>
    </source>
</evidence>
<dbReference type="PANTHER" id="PTHR11550:SF0">
    <property type="entry name" value="CTP SYNTHASE-RELATED"/>
    <property type="match status" value="1"/>
</dbReference>
<dbReference type="AlphaFoldDB" id="A0AA51UNB9"/>
<proteinExistence type="inferred from homology"/>
<reference evidence="11" key="1">
    <citation type="submission" date="2023-04" db="EMBL/GenBank/DDBJ databases">
        <title>First molecular report of Borrelia puertoricensis spp. in opossums from Colombia.</title>
        <authorList>
            <person name="Lopez Y."/>
            <person name="Faccini-Martinez A.A."/>
            <person name="Munoz-Leal S."/>
            <person name="Calderon A."/>
            <person name="Munoz M."/>
            <person name="Ramirez J.D."/>
            <person name="Rivero R."/>
            <person name="Mattar S."/>
        </authorList>
    </citation>
    <scope>NUCLEOTIDE SEQUENCE</scope>
</reference>
<evidence type="ECO:0000259" key="10">
    <source>
        <dbReference type="Pfam" id="PF00117"/>
    </source>
</evidence>
<sequence length="342" mass="38366">MPPLIDNTDVSTIYEIPISFYKQGLHEILGSKLKINVKPKVDGLERLVGIIKRNLVSPQRIVNIAICGKYTELGDSYASIFESLIHVSANLDILVKTTVIDSTNFDEGMLKGIDGVVVPGGFGGRGYAGKIRAIKYARENNIPFLGICLGMQLAVIEFARNVCGIFDADNKFEDAKNEILWFKSVFGDDFYLELQRHGIKQQDIVNEKLIAYSIELNVSLTVSNDSHYVNKEDATAQDIIVCIGTGAKRSDPNRLKMETNEFYLKTQEEMCKLFRDLPGALANTLKIAEKCDEFEIKFPGPIFPEYQVPSEFDTLSQYLEHLTLEGLKFRYANVTDSIKALE</sequence>
<comment type="similarity">
    <text evidence="2">Belongs to the CTP synthase family.</text>
</comment>
<keyword evidence="7" id="KW-0315">Glutamine amidotransferase</keyword>
<evidence type="ECO:0000256" key="5">
    <source>
        <dbReference type="ARBA" id="ARBA00022741"/>
    </source>
</evidence>
<organism evidence="11">
    <name type="scientific">Borrelia puertoricensis</name>
    <dbReference type="NCBI Taxonomy" id="2756107"/>
    <lineage>
        <taxon>Bacteria</taxon>
        <taxon>Pseudomonadati</taxon>
        <taxon>Spirochaetota</taxon>
        <taxon>Spirochaetia</taxon>
        <taxon>Spirochaetales</taxon>
        <taxon>Borreliaceae</taxon>
        <taxon>Borrelia</taxon>
    </lineage>
</organism>
<comment type="catalytic activity">
    <reaction evidence="9">
        <text>UTP + L-glutamine + ATP + H2O = CTP + L-glutamate + ADP + phosphate + 2 H(+)</text>
        <dbReference type="Rhea" id="RHEA:26426"/>
        <dbReference type="ChEBI" id="CHEBI:15377"/>
        <dbReference type="ChEBI" id="CHEBI:15378"/>
        <dbReference type="ChEBI" id="CHEBI:29985"/>
        <dbReference type="ChEBI" id="CHEBI:30616"/>
        <dbReference type="ChEBI" id="CHEBI:37563"/>
        <dbReference type="ChEBI" id="CHEBI:43474"/>
        <dbReference type="ChEBI" id="CHEBI:46398"/>
        <dbReference type="ChEBI" id="CHEBI:58359"/>
        <dbReference type="ChEBI" id="CHEBI:456216"/>
        <dbReference type="EC" id="6.3.4.2"/>
    </reaction>
</comment>
<dbReference type="SUPFAM" id="SSF52317">
    <property type="entry name" value="Class I glutamine amidotransferase-like"/>
    <property type="match status" value="1"/>
</dbReference>
<keyword evidence="4 11" id="KW-0436">Ligase</keyword>
<keyword evidence="6" id="KW-0067">ATP-binding</keyword>
<dbReference type="PANTHER" id="PTHR11550">
    <property type="entry name" value="CTP SYNTHASE"/>
    <property type="match status" value="1"/>
</dbReference>
<gene>
    <name evidence="11" type="primary">pyrG</name>
    <name evidence="11" type="ORF">MHINFGKF_00030</name>
</gene>
<dbReference type="GO" id="GO:0042802">
    <property type="term" value="F:identical protein binding"/>
    <property type="evidence" value="ECO:0007669"/>
    <property type="project" value="TreeGrafter"/>
</dbReference>
<dbReference type="InterPro" id="IPR029062">
    <property type="entry name" value="Class_I_gatase-like"/>
</dbReference>
<evidence type="ECO:0000256" key="4">
    <source>
        <dbReference type="ARBA" id="ARBA00022598"/>
    </source>
</evidence>